<dbReference type="AlphaFoldDB" id="A0AAV2SAX8"/>
<dbReference type="InterPro" id="IPR050975">
    <property type="entry name" value="Sleep_regulator"/>
</dbReference>
<dbReference type="Proteomes" id="UP001497623">
    <property type="component" value="Unassembled WGS sequence"/>
</dbReference>
<dbReference type="InterPro" id="IPR031424">
    <property type="entry name" value="QVR-like"/>
</dbReference>
<reference evidence="3 4" key="1">
    <citation type="submission" date="2024-05" db="EMBL/GenBank/DDBJ databases">
        <authorList>
            <person name="Wallberg A."/>
        </authorList>
    </citation>
    <scope>NUCLEOTIDE SEQUENCE [LARGE SCALE GENOMIC DNA]</scope>
</reference>
<keyword evidence="1" id="KW-0732">Signal</keyword>
<dbReference type="GO" id="GO:0032222">
    <property type="term" value="P:regulation of synaptic transmission, cholinergic"/>
    <property type="evidence" value="ECO:0007669"/>
    <property type="project" value="InterPro"/>
</dbReference>
<evidence type="ECO:0000313" key="3">
    <source>
        <dbReference type="EMBL" id="CAL4170716.1"/>
    </source>
</evidence>
<dbReference type="GO" id="GO:0030431">
    <property type="term" value="P:sleep"/>
    <property type="evidence" value="ECO:0007669"/>
    <property type="project" value="InterPro"/>
</dbReference>
<accession>A0AAV2SAX8</accession>
<dbReference type="PANTHER" id="PTHR33562">
    <property type="entry name" value="ATILLA, ISOFORM B-RELATED-RELATED"/>
    <property type="match status" value="1"/>
</dbReference>
<evidence type="ECO:0000313" key="4">
    <source>
        <dbReference type="Proteomes" id="UP001497623"/>
    </source>
</evidence>
<evidence type="ECO:0000256" key="2">
    <source>
        <dbReference type="ARBA" id="ARBA00023180"/>
    </source>
</evidence>
<feature type="non-terminal residue" evidence="3">
    <location>
        <position position="126"/>
    </location>
</feature>
<proteinExistence type="predicted"/>
<name>A0AAV2SAX8_MEGNR</name>
<keyword evidence="4" id="KW-1185">Reference proteome</keyword>
<protein>
    <recommendedName>
        <fullName evidence="5">Protein sleepless</fullName>
    </recommendedName>
</protein>
<keyword evidence="2" id="KW-0325">Glycoprotein</keyword>
<evidence type="ECO:0000256" key="1">
    <source>
        <dbReference type="ARBA" id="ARBA00022729"/>
    </source>
</evidence>
<evidence type="ECO:0008006" key="5">
    <source>
        <dbReference type="Google" id="ProtNLM"/>
    </source>
</evidence>
<sequence length="126" mass="14545">ADGIKCWFCNSLLDTYCADPFDNRTAVIKDCDTADELPHLRGVPATMCRKIRMKINGHWRIKRDCARLGYYTWGEERYCTMRTGTYNIHMEYCTCKDKQGCNDSTLIRPSVQLIPLLISIITTRAI</sequence>
<dbReference type="PANTHER" id="PTHR33562:SF2">
    <property type="entry name" value="PROTEIN QUIVER"/>
    <property type="match status" value="1"/>
</dbReference>
<gene>
    <name evidence="3" type="ORF">MNOR_LOCUS34031</name>
</gene>
<dbReference type="Pfam" id="PF17064">
    <property type="entry name" value="QVR"/>
    <property type="match status" value="1"/>
</dbReference>
<organism evidence="3 4">
    <name type="scientific">Meganyctiphanes norvegica</name>
    <name type="common">Northern krill</name>
    <name type="synonym">Thysanopoda norvegica</name>
    <dbReference type="NCBI Taxonomy" id="48144"/>
    <lineage>
        <taxon>Eukaryota</taxon>
        <taxon>Metazoa</taxon>
        <taxon>Ecdysozoa</taxon>
        <taxon>Arthropoda</taxon>
        <taxon>Crustacea</taxon>
        <taxon>Multicrustacea</taxon>
        <taxon>Malacostraca</taxon>
        <taxon>Eumalacostraca</taxon>
        <taxon>Eucarida</taxon>
        <taxon>Euphausiacea</taxon>
        <taxon>Euphausiidae</taxon>
        <taxon>Meganyctiphanes</taxon>
    </lineage>
</organism>
<comment type="caution">
    <text evidence="3">The sequence shown here is derived from an EMBL/GenBank/DDBJ whole genome shotgun (WGS) entry which is preliminary data.</text>
</comment>
<feature type="non-terminal residue" evidence="3">
    <location>
        <position position="1"/>
    </location>
</feature>
<dbReference type="EMBL" id="CAXKWB010051016">
    <property type="protein sequence ID" value="CAL4170716.1"/>
    <property type="molecule type" value="Genomic_DNA"/>
</dbReference>